<evidence type="ECO:0000256" key="6">
    <source>
        <dbReference type="SAM" id="SignalP"/>
    </source>
</evidence>
<dbReference type="SUPFAM" id="SSF57095">
    <property type="entry name" value="Scorpion toxin-like"/>
    <property type="match status" value="1"/>
</dbReference>
<keyword evidence="6" id="KW-0732">Signal</keyword>
<dbReference type="Gene3D" id="3.30.30.10">
    <property type="entry name" value="Knottin, scorpion toxin-like"/>
    <property type="match status" value="1"/>
</dbReference>
<keyword evidence="3" id="KW-0929">Antimicrobial</keyword>
<proteinExistence type="evidence at transcript level"/>
<name>A0A2D1CLH8_HAELO</name>
<dbReference type="InterPro" id="IPR001542">
    <property type="entry name" value="Defensin_invertebrate/fungal"/>
</dbReference>
<feature type="chain" id="PRO_5013783332" evidence="6">
    <location>
        <begin position="19"/>
        <end position="74"/>
    </location>
</feature>
<dbReference type="AlphaFoldDB" id="A0A2D1CLH8"/>
<evidence type="ECO:0000256" key="1">
    <source>
        <dbReference type="ARBA" id="ARBA00004613"/>
    </source>
</evidence>
<keyword evidence="4" id="KW-0044">Antibiotic</keyword>
<sequence length="74" mass="8290">MKLLAVVLALVLVIGAVAKGAVTEEKGEVAHLRVRRWGFGCPFNARRCHRHCRSIRRRAGYCAGRLRLTCTCVR</sequence>
<dbReference type="GO" id="GO:0042742">
    <property type="term" value="P:defense response to bacterium"/>
    <property type="evidence" value="ECO:0007669"/>
    <property type="project" value="UniProtKB-KW"/>
</dbReference>
<dbReference type="EMBL" id="KY113087">
    <property type="protein sequence ID" value="ATN39847.1"/>
    <property type="molecule type" value="mRNA"/>
</dbReference>
<evidence type="ECO:0000256" key="4">
    <source>
        <dbReference type="ARBA" id="ARBA00023022"/>
    </source>
</evidence>
<dbReference type="InterPro" id="IPR036574">
    <property type="entry name" value="Scorpion_toxin-like_sf"/>
</dbReference>
<comment type="subcellular location">
    <subcellularLocation>
        <location evidence="1">Secreted</location>
    </subcellularLocation>
</comment>
<feature type="signal peptide" evidence="6">
    <location>
        <begin position="1"/>
        <end position="18"/>
    </location>
</feature>
<protein>
    <submittedName>
        <fullName evidence="8">Defensin DSF1</fullName>
    </submittedName>
</protein>
<evidence type="ECO:0000256" key="5">
    <source>
        <dbReference type="ARBA" id="ARBA00023157"/>
    </source>
</evidence>
<keyword evidence="5" id="KW-1015">Disulfide bond</keyword>
<dbReference type="GO" id="GO:0005576">
    <property type="term" value="C:extracellular region"/>
    <property type="evidence" value="ECO:0007669"/>
    <property type="project" value="UniProtKB-SubCell"/>
</dbReference>
<evidence type="ECO:0000256" key="3">
    <source>
        <dbReference type="ARBA" id="ARBA00022529"/>
    </source>
</evidence>
<accession>A0A2D1CLH8</accession>
<feature type="domain" description="Invertebrate defensins family profile" evidence="7">
    <location>
        <begin position="38"/>
        <end position="74"/>
    </location>
</feature>
<organism evidence="8">
    <name type="scientific">Haemaphysalis longicornis</name>
    <name type="common">Bush tick</name>
    <dbReference type="NCBI Taxonomy" id="44386"/>
    <lineage>
        <taxon>Eukaryota</taxon>
        <taxon>Metazoa</taxon>
        <taxon>Ecdysozoa</taxon>
        <taxon>Arthropoda</taxon>
        <taxon>Chelicerata</taxon>
        <taxon>Arachnida</taxon>
        <taxon>Acari</taxon>
        <taxon>Parasitiformes</taxon>
        <taxon>Ixodida</taxon>
        <taxon>Ixodoidea</taxon>
        <taxon>Ixodidae</taxon>
        <taxon>Haemaphysalinae</taxon>
        <taxon>Haemaphysalis</taxon>
    </lineage>
</organism>
<dbReference type="PROSITE" id="PS51378">
    <property type="entry name" value="INVERT_DEFENSINS"/>
    <property type="match status" value="1"/>
</dbReference>
<dbReference type="Pfam" id="PF01097">
    <property type="entry name" value="Defensin_2"/>
    <property type="match status" value="1"/>
</dbReference>
<evidence type="ECO:0000256" key="2">
    <source>
        <dbReference type="ARBA" id="ARBA00022525"/>
    </source>
</evidence>
<evidence type="ECO:0000313" key="8">
    <source>
        <dbReference type="EMBL" id="ATN39847.1"/>
    </source>
</evidence>
<evidence type="ECO:0000259" key="7">
    <source>
        <dbReference type="PROSITE" id="PS51378"/>
    </source>
</evidence>
<reference evidence="8" key="1">
    <citation type="journal article" date="2017" name="Parasit. Vectors">
        <title>Functional characterization of two defensins, HlDFS1 and HlDFS2, from the hard tick Haemaphysalis longicornis.</title>
        <authorList>
            <person name="Sun T."/>
            <person name="Pan W."/>
            <person name="Song Y."/>
            <person name="Zhang J."/>
            <person name="Wang J."/>
            <person name="Dai J."/>
        </authorList>
    </citation>
    <scope>NUCLEOTIDE SEQUENCE</scope>
</reference>
<keyword evidence="2" id="KW-0964">Secreted</keyword>